<accession>A0A4Y9ZEU8</accession>
<protein>
    <submittedName>
        <fullName evidence="1">Uncharacterized protein</fullName>
    </submittedName>
</protein>
<organism evidence="1 2">
    <name type="scientific">Dentipellis fragilis</name>
    <dbReference type="NCBI Taxonomy" id="205917"/>
    <lineage>
        <taxon>Eukaryota</taxon>
        <taxon>Fungi</taxon>
        <taxon>Dikarya</taxon>
        <taxon>Basidiomycota</taxon>
        <taxon>Agaricomycotina</taxon>
        <taxon>Agaricomycetes</taxon>
        <taxon>Russulales</taxon>
        <taxon>Hericiaceae</taxon>
        <taxon>Dentipellis</taxon>
    </lineage>
</organism>
<sequence>MYEAGTGTGMVEGWDPKWTRMVLGVDCGESLQDFARELQDNIEAAESIWRSTQISSEQMKELRKAAGFDD</sequence>
<evidence type="ECO:0000313" key="2">
    <source>
        <dbReference type="Proteomes" id="UP000298327"/>
    </source>
</evidence>
<dbReference type="AlphaFoldDB" id="A0A4Y9ZEU8"/>
<gene>
    <name evidence="1" type="ORF">EVG20_g38</name>
</gene>
<dbReference type="EMBL" id="SEOQ01000001">
    <property type="protein sequence ID" value="TFY72994.1"/>
    <property type="molecule type" value="Genomic_DNA"/>
</dbReference>
<evidence type="ECO:0000313" key="1">
    <source>
        <dbReference type="EMBL" id="TFY72994.1"/>
    </source>
</evidence>
<name>A0A4Y9ZEU8_9AGAM</name>
<comment type="caution">
    <text evidence="1">The sequence shown here is derived from an EMBL/GenBank/DDBJ whole genome shotgun (WGS) entry which is preliminary data.</text>
</comment>
<reference evidence="1 2" key="1">
    <citation type="submission" date="2019-02" db="EMBL/GenBank/DDBJ databases">
        <title>Genome sequencing of the rare red list fungi Dentipellis fragilis.</title>
        <authorList>
            <person name="Buettner E."/>
            <person name="Kellner H."/>
        </authorList>
    </citation>
    <scope>NUCLEOTIDE SEQUENCE [LARGE SCALE GENOMIC DNA]</scope>
    <source>
        <strain evidence="1 2">DSM 105465</strain>
    </source>
</reference>
<dbReference type="Proteomes" id="UP000298327">
    <property type="component" value="Unassembled WGS sequence"/>
</dbReference>
<keyword evidence="2" id="KW-1185">Reference proteome</keyword>
<proteinExistence type="predicted"/>